<dbReference type="NCBIfam" id="NF004159">
    <property type="entry name" value="PRK05627.1-2"/>
    <property type="match status" value="1"/>
</dbReference>
<dbReference type="InterPro" id="IPR002606">
    <property type="entry name" value="Riboflavin_kinase_bac"/>
</dbReference>
<dbReference type="SMART" id="SM00904">
    <property type="entry name" value="Flavokinase"/>
    <property type="match status" value="1"/>
</dbReference>
<evidence type="ECO:0000256" key="12">
    <source>
        <dbReference type="ARBA" id="ARBA00023268"/>
    </source>
</evidence>
<evidence type="ECO:0000256" key="2">
    <source>
        <dbReference type="ARBA" id="ARBA00004726"/>
    </source>
</evidence>
<evidence type="ECO:0000256" key="6">
    <source>
        <dbReference type="ARBA" id="ARBA00022679"/>
    </source>
</evidence>
<evidence type="ECO:0000256" key="7">
    <source>
        <dbReference type="ARBA" id="ARBA00022695"/>
    </source>
</evidence>
<dbReference type="NCBIfam" id="TIGR00083">
    <property type="entry name" value="ribF"/>
    <property type="match status" value="1"/>
</dbReference>
<evidence type="ECO:0000256" key="8">
    <source>
        <dbReference type="ARBA" id="ARBA00022741"/>
    </source>
</evidence>
<dbReference type="NCBIfam" id="NF004160">
    <property type="entry name" value="PRK05627.1-3"/>
    <property type="match status" value="1"/>
</dbReference>
<proteinExistence type="inferred from homology"/>
<evidence type="ECO:0000313" key="18">
    <source>
        <dbReference type="Proteomes" id="UP001500227"/>
    </source>
</evidence>
<dbReference type="EC" id="2.7.7.2" evidence="15"/>
<comment type="catalytic activity">
    <reaction evidence="14 15">
        <text>FMN + ATP + H(+) = FAD + diphosphate</text>
        <dbReference type="Rhea" id="RHEA:17237"/>
        <dbReference type="ChEBI" id="CHEBI:15378"/>
        <dbReference type="ChEBI" id="CHEBI:30616"/>
        <dbReference type="ChEBI" id="CHEBI:33019"/>
        <dbReference type="ChEBI" id="CHEBI:57692"/>
        <dbReference type="ChEBI" id="CHEBI:58210"/>
        <dbReference type="EC" id="2.7.7.2"/>
    </reaction>
</comment>
<dbReference type="SUPFAM" id="SSF82114">
    <property type="entry name" value="Riboflavin kinase-like"/>
    <property type="match status" value="1"/>
</dbReference>
<keyword evidence="9 15" id="KW-0418">Kinase</keyword>
<dbReference type="Proteomes" id="UP001500227">
    <property type="component" value="Unassembled WGS sequence"/>
</dbReference>
<keyword evidence="11 15" id="KW-0067">ATP-binding</keyword>
<keyword evidence="8 15" id="KW-0547">Nucleotide-binding</keyword>
<sequence>MPVKSTFTIYRSLPRFDTQAASAVTIGNFDGVHLGHQAILQRLRQEAAARQLLSTVVTFSPHPRAYFAERANRPELYPAQINPLRDKLQALAHHGAQQIVLQRFNQDFASLPAEVFVHELLVQGLNTKWLLVGKDFKFGHQRQGDIELLRKAGALYGFQVETIDDVPSPEGQRISSSSIRTALAKGQLERVKQSLGHPFRISGHVVHGQKLGRTIGYPTLNIPVPARCAARSGVYIVKLYGLGEQPLPGIASLGVRPTVMDAGKLLLEVHILDRVVNAYGKLVKVEFLQFVRNEEKFPDLQTMMAAIDNDASSAREYFASHGL</sequence>
<dbReference type="NCBIfam" id="NF004163">
    <property type="entry name" value="PRK05627.1-6"/>
    <property type="match status" value="1"/>
</dbReference>
<name>A0ABP9LXI6_9BURK</name>
<evidence type="ECO:0000313" key="17">
    <source>
        <dbReference type="EMBL" id="GAA5085259.1"/>
    </source>
</evidence>
<evidence type="ECO:0000256" key="10">
    <source>
        <dbReference type="ARBA" id="ARBA00022827"/>
    </source>
</evidence>
<protein>
    <recommendedName>
        <fullName evidence="15">Riboflavin biosynthesis protein</fullName>
    </recommendedName>
    <domain>
        <recommendedName>
            <fullName evidence="15">Riboflavin kinase</fullName>
            <ecNumber evidence="15">2.7.1.26</ecNumber>
        </recommendedName>
        <alternativeName>
            <fullName evidence="15">Flavokinase</fullName>
        </alternativeName>
    </domain>
    <domain>
        <recommendedName>
            <fullName evidence="15">FMN adenylyltransferase</fullName>
            <ecNumber evidence="15">2.7.7.2</ecNumber>
        </recommendedName>
        <alternativeName>
            <fullName evidence="15">FAD pyrophosphorylase</fullName>
        </alternativeName>
        <alternativeName>
            <fullName evidence="15">FAD synthase</fullName>
        </alternativeName>
    </domain>
</protein>
<dbReference type="EMBL" id="BAABKD010000002">
    <property type="protein sequence ID" value="GAA5085259.1"/>
    <property type="molecule type" value="Genomic_DNA"/>
</dbReference>
<evidence type="ECO:0000256" key="3">
    <source>
        <dbReference type="ARBA" id="ARBA00005201"/>
    </source>
</evidence>
<evidence type="ECO:0000256" key="9">
    <source>
        <dbReference type="ARBA" id="ARBA00022777"/>
    </source>
</evidence>
<reference evidence="18" key="1">
    <citation type="journal article" date="2019" name="Int. J. Syst. Evol. Microbiol.">
        <title>The Global Catalogue of Microorganisms (GCM) 10K type strain sequencing project: providing services to taxonomists for standard genome sequencing and annotation.</title>
        <authorList>
            <consortium name="The Broad Institute Genomics Platform"/>
            <consortium name="The Broad Institute Genome Sequencing Center for Infectious Disease"/>
            <person name="Wu L."/>
            <person name="Ma J."/>
        </authorList>
    </citation>
    <scope>NUCLEOTIDE SEQUENCE [LARGE SCALE GENOMIC DNA]</scope>
    <source>
        <strain evidence="18">JCM 18423</strain>
    </source>
</reference>
<gene>
    <name evidence="17" type="ORF">GCM10023337_03780</name>
</gene>
<dbReference type="PIRSF" id="PIRSF004491">
    <property type="entry name" value="FAD_Synth"/>
    <property type="match status" value="1"/>
</dbReference>
<dbReference type="PANTHER" id="PTHR22749:SF6">
    <property type="entry name" value="RIBOFLAVIN KINASE"/>
    <property type="match status" value="1"/>
</dbReference>
<comment type="pathway">
    <text evidence="3 15">Cofactor biosynthesis; FMN biosynthesis; FMN from riboflavin (ATP route): step 1/1.</text>
</comment>
<evidence type="ECO:0000256" key="1">
    <source>
        <dbReference type="ARBA" id="ARBA00002121"/>
    </source>
</evidence>
<organism evidence="17 18">
    <name type="scientific">Paenalcaligenes hermetiae</name>
    <dbReference type="NCBI Taxonomy" id="1157987"/>
    <lineage>
        <taxon>Bacteria</taxon>
        <taxon>Pseudomonadati</taxon>
        <taxon>Pseudomonadota</taxon>
        <taxon>Betaproteobacteria</taxon>
        <taxon>Burkholderiales</taxon>
        <taxon>Alcaligenaceae</taxon>
        <taxon>Paenalcaligenes</taxon>
    </lineage>
</organism>
<dbReference type="InterPro" id="IPR023468">
    <property type="entry name" value="Riboflavin_kinase"/>
</dbReference>
<dbReference type="EC" id="2.7.1.26" evidence="15"/>
<dbReference type="Gene3D" id="3.40.50.620">
    <property type="entry name" value="HUPs"/>
    <property type="match status" value="1"/>
</dbReference>
<keyword evidence="6 15" id="KW-0808">Transferase</keyword>
<evidence type="ECO:0000256" key="13">
    <source>
        <dbReference type="ARBA" id="ARBA00047880"/>
    </source>
</evidence>
<comment type="function">
    <text evidence="1">Catalyzes the phosphorylation of riboflavin to FMN followed by the adenylation of FMN to FAD.</text>
</comment>
<dbReference type="Gene3D" id="2.40.30.30">
    <property type="entry name" value="Riboflavin kinase-like"/>
    <property type="match status" value="1"/>
</dbReference>
<comment type="catalytic activity">
    <reaction evidence="13 15">
        <text>riboflavin + ATP = FMN + ADP + H(+)</text>
        <dbReference type="Rhea" id="RHEA:14357"/>
        <dbReference type="ChEBI" id="CHEBI:15378"/>
        <dbReference type="ChEBI" id="CHEBI:30616"/>
        <dbReference type="ChEBI" id="CHEBI:57986"/>
        <dbReference type="ChEBI" id="CHEBI:58210"/>
        <dbReference type="ChEBI" id="CHEBI:456216"/>
        <dbReference type="EC" id="2.7.1.26"/>
    </reaction>
</comment>
<comment type="caution">
    <text evidence="17">The sequence shown here is derived from an EMBL/GenBank/DDBJ whole genome shotgun (WGS) entry which is preliminary data.</text>
</comment>
<dbReference type="Pfam" id="PF01687">
    <property type="entry name" value="Flavokinase"/>
    <property type="match status" value="1"/>
</dbReference>
<evidence type="ECO:0000256" key="15">
    <source>
        <dbReference type="PIRNR" id="PIRNR004491"/>
    </source>
</evidence>
<dbReference type="GO" id="GO:0016301">
    <property type="term" value="F:kinase activity"/>
    <property type="evidence" value="ECO:0007669"/>
    <property type="project" value="UniProtKB-KW"/>
</dbReference>
<evidence type="ECO:0000256" key="11">
    <source>
        <dbReference type="ARBA" id="ARBA00022840"/>
    </source>
</evidence>
<keyword evidence="12" id="KW-0511">Multifunctional enzyme</keyword>
<evidence type="ECO:0000259" key="16">
    <source>
        <dbReference type="SMART" id="SM00904"/>
    </source>
</evidence>
<dbReference type="CDD" id="cd02064">
    <property type="entry name" value="FAD_synthetase_N"/>
    <property type="match status" value="1"/>
</dbReference>
<keyword evidence="7 15" id="KW-0548">Nucleotidyltransferase</keyword>
<evidence type="ECO:0000256" key="5">
    <source>
        <dbReference type="ARBA" id="ARBA00022643"/>
    </source>
</evidence>
<dbReference type="InterPro" id="IPR015865">
    <property type="entry name" value="Riboflavin_kinase_bac/euk"/>
</dbReference>
<keyword evidence="4 15" id="KW-0285">Flavoprotein</keyword>
<feature type="domain" description="Riboflavin kinase" evidence="16">
    <location>
        <begin position="194"/>
        <end position="319"/>
    </location>
</feature>
<keyword evidence="10 15" id="KW-0274">FAD</keyword>
<evidence type="ECO:0000256" key="4">
    <source>
        <dbReference type="ARBA" id="ARBA00022630"/>
    </source>
</evidence>
<keyword evidence="5 15" id="KW-0288">FMN</keyword>
<evidence type="ECO:0000256" key="14">
    <source>
        <dbReference type="ARBA" id="ARBA00049494"/>
    </source>
</evidence>
<dbReference type="SUPFAM" id="SSF52374">
    <property type="entry name" value="Nucleotidylyl transferase"/>
    <property type="match status" value="1"/>
</dbReference>
<keyword evidence="18" id="KW-1185">Reference proteome</keyword>
<dbReference type="InterPro" id="IPR014729">
    <property type="entry name" value="Rossmann-like_a/b/a_fold"/>
</dbReference>
<dbReference type="Pfam" id="PF06574">
    <property type="entry name" value="FAD_syn"/>
    <property type="match status" value="1"/>
</dbReference>
<dbReference type="PANTHER" id="PTHR22749">
    <property type="entry name" value="RIBOFLAVIN KINASE/FMN ADENYLYLTRANSFERASE"/>
    <property type="match status" value="1"/>
</dbReference>
<accession>A0ABP9LXI6</accession>
<comment type="pathway">
    <text evidence="2 15">Cofactor biosynthesis; FAD biosynthesis; FAD from FMN: step 1/1.</text>
</comment>
<dbReference type="InterPro" id="IPR023465">
    <property type="entry name" value="Riboflavin_kinase_dom_sf"/>
</dbReference>
<dbReference type="InterPro" id="IPR015864">
    <property type="entry name" value="FAD_synthase"/>
</dbReference>
<comment type="similarity">
    <text evidence="15">Belongs to the ribF family.</text>
</comment>